<reference evidence="1 2" key="1">
    <citation type="journal article" date="2015" name="Genome Announc.">
        <title>Draft genome sequence of a Halorubrum H3 strain isolated from the burlinskoye salt lake (Altai Krai, Russia).</title>
        <authorList>
            <person name="Rozanov A.S."/>
            <person name="Bryanskaya A.V."/>
            <person name="Malup T.K."/>
            <person name="Kotenko A.V."/>
            <person name="Peltek S.E."/>
        </authorList>
    </citation>
    <scope>NUCLEOTIDE SEQUENCE [LARGE SCALE GENOMIC DNA]</scope>
    <source>
        <strain evidence="1 2">H3</strain>
    </source>
</reference>
<evidence type="ECO:0000313" key="1">
    <source>
        <dbReference type="EMBL" id="KDS91182.1"/>
    </source>
</evidence>
<protein>
    <submittedName>
        <fullName evidence="1">Uncharacterized protein</fullName>
    </submittedName>
</protein>
<proteinExistence type="predicted"/>
<organism evidence="1 2">
    <name type="scientific">Halorubrum saccharovorum</name>
    <dbReference type="NCBI Taxonomy" id="2248"/>
    <lineage>
        <taxon>Archaea</taxon>
        <taxon>Methanobacteriati</taxon>
        <taxon>Methanobacteriota</taxon>
        <taxon>Stenosarchaea group</taxon>
        <taxon>Halobacteria</taxon>
        <taxon>Halobacteriales</taxon>
        <taxon>Haloferacaceae</taxon>
        <taxon>Halorubrum</taxon>
    </lineage>
</organism>
<dbReference type="AlphaFoldDB" id="A0A081EUU4"/>
<dbReference type="Proteomes" id="UP000053331">
    <property type="component" value="Unassembled WGS sequence"/>
</dbReference>
<evidence type="ECO:0000313" key="2">
    <source>
        <dbReference type="Proteomes" id="UP000053331"/>
    </source>
</evidence>
<sequence length="85" mass="9124">MSTHETGTRTQTTVDLAELGFEADADVEVAIEERDDATVVEAAHDTGAWTLTFDQYGELDSAPAGSPPRWLGPVIKKAAPQLRVV</sequence>
<accession>A0A081EUU4</accession>
<keyword evidence="2" id="KW-1185">Reference proteome</keyword>
<comment type="caution">
    <text evidence="1">The sequence shown here is derived from an EMBL/GenBank/DDBJ whole genome shotgun (WGS) entry which is preliminary data.</text>
</comment>
<dbReference type="EMBL" id="JNFH02000089">
    <property type="protein sequence ID" value="KDS91182.1"/>
    <property type="molecule type" value="Genomic_DNA"/>
</dbReference>
<name>A0A081EUU4_9EURY</name>
<gene>
    <name evidence="1" type="ORF">FK85_05505</name>
</gene>
<dbReference type="RefSeq" id="WP_050026588.1">
    <property type="nucleotide sequence ID" value="NZ_JNFH02000089.1"/>
</dbReference>
<dbReference type="OrthoDB" id="329973at2157"/>